<evidence type="ECO:0008006" key="7">
    <source>
        <dbReference type="Google" id="ProtNLM"/>
    </source>
</evidence>
<evidence type="ECO:0000256" key="2">
    <source>
        <dbReference type="ARBA" id="ARBA00023034"/>
    </source>
</evidence>
<dbReference type="InterPro" id="IPR008628">
    <property type="entry name" value="GPP34-like"/>
</dbReference>
<evidence type="ECO:0000313" key="5">
    <source>
        <dbReference type="EMBL" id="GAA4685369.1"/>
    </source>
</evidence>
<dbReference type="RefSeq" id="WP_345266000.1">
    <property type="nucleotide sequence ID" value="NZ_BAABIM010000002.1"/>
</dbReference>
<dbReference type="Proteomes" id="UP001500621">
    <property type="component" value="Unassembled WGS sequence"/>
</dbReference>
<evidence type="ECO:0000256" key="3">
    <source>
        <dbReference type="ARBA" id="ARBA00023121"/>
    </source>
</evidence>
<dbReference type="InterPro" id="IPR038261">
    <property type="entry name" value="GPP34-like_sf"/>
</dbReference>
<evidence type="ECO:0000256" key="4">
    <source>
        <dbReference type="ARBA" id="ARBA00023136"/>
    </source>
</evidence>
<organism evidence="5 6">
    <name type="scientific">Nocardioides nanhaiensis</name>
    <dbReference type="NCBI Taxonomy" id="1476871"/>
    <lineage>
        <taxon>Bacteria</taxon>
        <taxon>Bacillati</taxon>
        <taxon>Actinomycetota</taxon>
        <taxon>Actinomycetes</taxon>
        <taxon>Propionibacteriales</taxon>
        <taxon>Nocardioidaceae</taxon>
        <taxon>Nocardioides</taxon>
    </lineage>
</organism>
<keyword evidence="3" id="KW-0446">Lipid-binding</keyword>
<reference evidence="6" key="1">
    <citation type="journal article" date="2019" name="Int. J. Syst. Evol. Microbiol.">
        <title>The Global Catalogue of Microorganisms (GCM) 10K type strain sequencing project: providing services to taxonomists for standard genome sequencing and annotation.</title>
        <authorList>
            <consortium name="The Broad Institute Genomics Platform"/>
            <consortium name="The Broad Institute Genome Sequencing Center for Infectious Disease"/>
            <person name="Wu L."/>
            <person name="Ma J."/>
        </authorList>
    </citation>
    <scope>NUCLEOTIDE SEQUENCE [LARGE SCALE GENOMIC DNA]</scope>
    <source>
        <strain evidence="6">JCM 18127</strain>
    </source>
</reference>
<comment type="subcellular location">
    <subcellularLocation>
        <location evidence="1">Golgi apparatus membrane</location>
        <topology evidence="1">Peripheral membrane protein</topology>
        <orientation evidence="1">Cytoplasmic side</orientation>
    </subcellularLocation>
</comment>
<gene>
    <name evidence="5" type="ORF">GCM10023226_23660</name>
</gene>
<evidence type="ECO:0000256" key="1">
    <source>
        <dbReference type="ARBA" id="ARBA00004255"/>
    </source>
</evidence>
<dbReference type="EMBL" id="BAABIM010000002">
    <property type="protein sequence ID" value="GAA4685369.1"/>
    <property type="molecule type" value="Genomic_DNA"/>
</dbReference>
<protein>
    <recommendedName>
        <fullName evidence="7">GPP34 family phosphoprotein</fullName>
    </recommendedName>
</protein>
<sequence length="261" mass="28203">MPPETTSLVDDLVVTGVVPSSGKLILGDNQDLLLEAALVVDLARAGRVTVTGAGVDTRVHVVDAQPVAHPVLREALAWLHATTGPPGAQDLAELEAAGWVTRRVVGWIADRQGSGATLSGAFQGFKARDRVRAHLLSTGTLVARDRRVLGMRLLRRYRVHPPERREDLVVDLREVLLGEREPDQRTGPLLGLLGVANLFASSLNGAAHLARWAPRPRREEASERAHQLARTDGDVDGVRAVIEAVEVIIDERNEKRANSGS</sequence>
<keyword evidence="4" id="KW-0472">Membrane</keyword>
<accession>A0ABP8WD52</accession>
<proteinExistence type="predicted"/>
<name>A0ABP8WD52_9ACTN</name>
<keyword evidence="2" id="KW-0333">Golgi apparatus</keyword>
<comment type="caution">
    <text evidence="5">The sequence shown here is derived from an EMBL/GenBank/DDBJ whole genome shotgun (WGS) entry which is preliminary data.</text>
</comment>
<keyword evidence="6" id="KW-1185">Reference proteome</keyword>
<dbReference type="Gene3D" id="1.10.3630.10">
    <property type="entry name" value="yeast vps74-n-term truncation variant domain like"/>
    <property type="match status" value="1"/>
</dbReference>
<dbReference type="Pfam" id="PF05719">
    <property type="entry name" value="GPP34"/>
    <property type="match status" value="1"/>
</dbReference>
<evidence type="ECO:0000313" key="6">
    <source>
        <dbReference type="Proteomes" id="UP001500621"/>
    </source>
</evidence>